<keyword evidence="2" id="KW-1185">Reference proteome</keyword>
<evidence type="ECO:0000313" key="2">
    <source>
        <dbReference type="Proteomes" id="UP000434850"/>
    </source>
</evidence>
<sequence>MRDQSTIIERLIQAAYSGFNTRNINSVLSLVHPDIHWPKAFEGGYVNGRKEVETYWTRQWSEINPIVKTLAIKELEDGRVEVLVYQLVKDLEGNVIFDDNVKHIYEIRDELLFKMVIED</sequence>
<dbReference type="Proteomes" id="UP000434850">
    <property type="component" value="Unassembled WGS sequence"/>
</dbReference>
<dbReference type="SUPFAM" id="SSF54427">
    <property type="entry name" value="NTF2-like"/>
    <property type="match status" value="1"/>
</dbReference>
<organism evidence="1 2">
    <name type="scientific">Mucilaginibacter aquatilis</name>
    <dbReference type="NCBI Taxonomy" id="1517760"/>
    <lineage>
        <taxon>Bacteria</taxon>
        <taxon>Pseudomonadati</taxon>
        <taxon>Bacteroidota</taxon>
        <taxon>Sphingobacteriia</taxon>
        <taxon>Sphingobacteriales</taxon>
        <taxon>Sphingobacteriaceae</taxon>
        <taxon>Mucilaginibacter</taxon>
    </lineage>
</organism>
<dbReference type="Gene3D" id="3.10.450.50">
    <property type="match status" value="1"/>
</dbReference>
<dbReference type="AlphaFoldDB" id="A0A6I4I840"/>
<name>A0A6I4I840_9SPHI</name>
<protein>
    <submittedName>
        <fullName evidence="1">Ketosteroid isomerase</fullName>
    </submittedName>
</protein>
<evidence type="ECO:0000313" key="1">
    <source>
        <dbReference type="EMBL" id="MVN91370.1"/>
    </source>
</evidence>
<comment type="caution">
    <text evidence="1">The sequence shown here is derived from an EMBL/GenBank/DDBJ whole genome shotgun (WGS) entry which is preliminary data.</text>
</comment>
<gene>
    <name evidence="1" type="ORF">GO816_09575</name>
</gene>
<proteinExistence type="predicted"/>
<dbReference type="OrthoDB" id="1353852at2"/>
<dbReference type="GO" id="GO:0016853">
    <property type="term" value="F:isomerase activity"/>
    <property type="evidence" value="ECO:0007669"/>
    <property type="project" value="UniProtKB-KW"/>
</dbReference>
<accession>A0A6I4I840</accession>
<keyword evidence="1" id="KW-0413">Isomerase</keyword>
<dbReference type="RefSeq" id="WP_157541599.1">
    <property type="nucleotide sequence ID" value="NZ_WQLA01000003.1"/>
</dbReference>
<dbReference type="EMBL" id="WQLA01000003">
    <property type="protein sequence ID" value="MVN91370.1"/>
    <property type="molecule type" value="Genomic_DNA"/>
</dbReference>
<reference evidence="1 2" key="1">
    <citation type="submission" date="2019-12" db="EMBL/GenBank/DDBJ databases">
        <title>Mucilaginibacter sp. HME9299 genome sequencing and assembly.</title>
        <authorList>
            <person name="Kang H."/>
            <person name="Kim H."/>
            <person name="Joh K."/>
        </authorList>
    </citation>
    <scope>NUCLEOTIDE SEQUENCE [LARGE SCALE GENOMIC DNA]</scope>
    <source>
        <strain evidence="1 2">HME9299</strain>
    </source>
</reference>
<dbReference type="InterPro" id="IPR032710">
    <property type="entry name" value="NTF2-like_dom_sf"/>
</dbReference>